<dbReference type="Proteomes" id="UP000887576">
    <property type="component" value="Unplaced"/>
</dbReference>
<evidence type="ECO:0000313" key="2">
    <source>
        <dbReference type="WBParaSite" id="JU765_v2.g15377.t1"/>
    </source>
</evidence>
<dbReference type="WBParaSite" id="JU765_v2.g15377.t1">
    <property type="protein sequence ID" value="JU765_v2.g15377.t1"/>
    <property type="gene ID" value="JU765_v2.g15377"/>
</dbReference>
<name>A0AC34QDR7_9BILA</name>
<protein>
    <submittedName>
        <fullName evidence="2">Uncharacterized protein</fullName>
    </submittedName>
</protein>
<reference evidence="2" key="1">
    <citation type="submission" date="2022-11" db="UniProtKB">
        <authorList>
            <consortium name="WormBaseParasite"/>
        </authorList>
    </citation>
    <scope>IDENTIFICATION</scope>
</reference>
<organism evidence="1 2">
    <name type="scientific">Panagrolaimus sp. JU765</name>
    <dbReference type="NCBI Taxonomy" id="591449"/>
    <lineage>
        <taxon>Eukaryota</taxon>
        <taxon>Metazoa</taxon>
        <taxon>Ecdysozoa</taxon>
        <taxon>Nematoda</taxon>
        <taxon>Chromadorea</taxon>
        <taxon>Rhabditida</taxon>
        <taxon>Tylenchina</taxon>
        <taxon>Panagrolaimomorpha</taxon>
        <taxon>Panagrolaimoidea</taxon>
        <taxon>Panagrolaimidae</taxon>
        <taxon>Panagrolaimus</taxon>
    </lineage>
</organism>
<accession>A0AC34QDR7</accession>
<sequence>MDKSPEFVKHLPILRNVTAKVKRVGDELADFYYDEINKHRAKIDLDSNEEPTDYVEAYMREQHKLEKSGEKQHTFT</sequence>
<proteinExistence type="predicted"/>
<evidence type="ECO:0000313" key="1">
    <source>
        <dbReference type="Proteomes" id="UP000887576"/>
    </source>
</evidence>